<evidence type="ECO:0000313" key="2">
    <source>
        <dbReference type="Proteomes" id="UP000309033"/>
    </source>
</evidence>
<reference evidence="1" key="1">
    <citation type="submission" date="2019-05" db="EMBL/GenBank/DDBJ databases">
        <title>Isolation, diversity and antifungal activity of Actinobacteria from wheat.</title>
        <authorList>
            <person name="Yu B."/>
        </authorList>
    </citation>
    <scope>NUCLEOTIDE SEQUENCE [LARGE SCALE GENOMIC DNA]</scope>
    <source>
        <strain evidence="1">NEAU-HEGS1-5</strain>
    </source>
</reference>
<proteinExistence type="predicted"/>
<name>A0A5R8YTU6_9ACTN</name>
<protein>
    <submittedName>
        <fullName evidence="1">Uncharacterized protein</fullName>
    </submittedName>
</protein>
<sequence length="459" mass="50003">MTVTATAPVASASASAATRPALVRYYDELSRILAHAETRARSGAPDGGAFTPGWSLPPLTPELEAFFAPSLITAHELEPYRDTRLTLLNLMHNPRTRTTKTFASLMIVARAVAHIRRTGEAVMIITPSSANKATALRDAVQRAHETGLAGEDELGIVCVVPSASRHKLWRSALVEDPRSRRRNPLAVLDSGEAGQVKTLARAVADEEAHAVFDRHGVRLWHSLDLANYAVADAARALFERDRLPAAARVHAHSVSSAFGLLGHFYGQQWHTGREWPGTGARYFLVQHLGTPDMVASLYHGTFGYRPEWTSHDGLLTQHADPHFPRVAYASDEDLDPTFYTRTPVTSPRMNEIIKTQGGGGIVVSLAECLDRYPSIRRLLEPAGVDLPADPRQVREWSLVMAVTGVLNAADRGLLDLQDVLVHGSGSYHTGDYRPPEAHHLSSIGSLGDLRDIVHAAAAR</sequence>
<dbReference type="AlphaFoldDB" id="A0A5R8YTU6"/>
<dbReference type="EMBL" id="VANP01000009">
    <property type="protein sequence ID" value="TLP56206.1"/>
    <property type="molecule type" value="Genomic_DNA"/>
</dbReference>
<comment type="caution">
    <text evidence="1">The sequence shown here is derived from an EMBL/GenBank/DDBJ whole genome shotgun (WGS) entry which is preliminary data.</text>
</comment>
<keyword evidence="2" id="KW-1185">Reference proteome</keyword>
<accession>A0A5R8YTU6</accession>
<evidence type="ECO:0000313" key="1">
    <source>
        <dbReference type="EMBL" id="TLP56206.1"/>
    </source>
</evidence>
<dbReference type="InterPro" id="IPR046044">
    <property type="entry name" value="DUF6002"/>
</dbReference>
<dbReference type="Proteomes" id="UP000309033">
    <property type="component" value="Unassembled WGS sequence"/>
</dbReference>
<dbReference type="OrthoDB" id="4287124at2"/>
<organism evidence="1 2">
    <name type="scientific">Microbispora triticiradicis</name>
    <dbReference type="NCBI Taxonomy" id="2200763"/>
    <lineage>
        <taxon>Bacteria</taxon>
        <taxon>Bacillati</taxon>
        <taxon>Actinomycetota</taxon>
        <taxon>Actinomycetes</taxon>
        <taxon>Streptosporangiales</taxon>
        <taxon>Streptosporangiaceae</taxon>
        <taxon>Microbispora</taxon>
    </lineage>
</organism>
<gene>
    <name evidence="1" type="ORF">FED44_23005</name>
</gene>
<dbReference type="Pfam" id="PF19465">
    <property type="entry name" value="DUF6002"/>
    <property type="match status" value="1"/>
</dbReference>